<evidence type="ECO:0000256" key="2">
    <source>
        <dbReference type="ARBA" id="ARBA00001946"/>
    </source>
</evidence>
<name>A0ABX0I3H2_9FLAO</name>
<comment type="caution">
    <text evidence="11">The sequence shown here is derived from an EMBL/GenBank/DDBJ whole genome shotgun (WGS) entry which is preliminary data.</text>
</comment>
<dbReference type="EMBL" id="JAAJBT010000002">
    <property type="protein sequence ID" value="NHM01127.1"/>
    <property type="molecule type" value="Genomic_DNA"/>
</dbReference>
<dbReference type="PANTHER" id="PTHR21485:SF3">
    <property type="entry name" value="N-ACYLNEURAMINATE CYTIDYLYLTRANSFERASE"/>
    <property type="match status" value="1"/>
</dbReference>
<evidence type="ECO:0000256" key="3">
    <source>
        <dbReference type="ARBA" id="ARBA00005141"/>
    </source>
</evidence>
<dbReference type="PANTHER" id="PTHR21485">
    <property type="entry name" value="HAD SUPERFAMILY MEMBERS CMAS AND KDSC"/>
    <property type="match status" value="1"/>
</dbReference>
<keyword evidence="10" id="KW-0460">Magnesium</keyword>
<dbReference type="GO" id="GO:0016779">
    <property type="term" value="F:nucleotidyltransferase activity"/>
    <property type="evidence" value="ECO:0007669"/>
    <property type="project" value="UniProtKB-KW"/>
</dbReference>
<dbReference type="Proteomes" id="UP000800984">
    <property type="component" value="Unassembled WGS sequence"/>
</dbReference>
<comment type="catalytic activity">
    <reaction evidence="1">
        <text>an N-acylneuraminate + CTP = a CMP-N-acyl-beta-neuraminate + diphosphate</text>
        <dbReference type="Rhea" id="RHEA:11344"/>
        <dbReference type="ChEBI" id="CHEBI:33019"/>
        <dbReference type="ChEBI" id="CHEBI:37563"/>
        <dbReference type="ChEBI" id="CHEBI:60073"/>
        <dbReference type="ChEBI" id="CHEBI:68671"/>
        <dbReference type="EC" id="2.7.7.43"/>
    </reaction>
</comment>
<dbReference type="CDD" id="cd02513">
    <property type="entry name" value="CMP-NeuAc_Synthase"/>
    <property type="match status" value="1"/>
</dbReference>
<evidence type="ECO:0000256" key="10">
    <source>
        <dbReference type="ARBA" id="ARBA00022842"/>
    </source>
</evidence>
<dbReference type="SFLD" id="SFLDG01138">
    <property type="entry name" value="C1.6.2:_Deoxy-d-mannose-octulo"/>
    <property type="match status" value="1"/>
</dbReference>
<gene>
    <name evidence="11" type="ORF">G4D72_03270</name>
</gene>
<dbReference type="RefSeq" id="WP_166076185.1">
    <property type="nucleotide sequence ID" value="NZ_JAAJBT010000002.1"/>
</dbReference>
<evidence type="ECO:0000313" key="12">
    <source>
        <dbReference type="Proteomes" id="UP000800984"/>
    </source>
</evidence>
<protein>
    <recommendedName>
        <fullName evidence="7">N-acylneuraminate cytidylyltransferase</fullName>
        <ecNumber evidence="7">2.7.7.43</ecNumber>
    </recommendedName>
</protein>
<comment type="similarity">
    <text evidence="5">Belongs to the CMP-NeuNAc synthase family.</text>
</comment>
<evidence type="ECO:0000313" key="11">
    <source>
        <dbReference type="EMBL" id="NHM01127.1"/>
    </source>
</evidence>
<dbReference type="SFLD" id="SFLDS00003">
    <property type="entry name" value="Haloacid_Dehalogenase"/>
    <property type="match status" value="1"/>
</dbReference>
<evidence type="ECO:0000256" key="6">
    <source>
        <dbReference type="ARBA" id="ARBA00011881"/>
    </source>
</evidence>
<dbReference type="InterPro" id="IPR029044">
    <property type="entry name" value="Nucleotide-diphossugar_trans"/>
</dbReference>
<comment type="cofactor">
    <cofactor evidence="2">
        <name>Mg(2+)</name>
        <dbReference type="ChEBI" id="CHEBI:18420"/>
    </cofactor>
</comment>
<dbReference type="SUPFAM" id="SSF53448">
    <property type="entry name" value="Nucleotide-diphospho-sugar transferases"/>
    <property type="match status" value="1"/>
</dbReference>
<comment type="pathway">
    <text evidence="3">Amino-sugar metabolism; N-acetylneuraminate metabolism.</text>
</comment>
<dbReference type="InterPro" id="IPR003329">
    <property type="entry name" value="Cytidylyl_trans"/>
</dbReference>
<dbReference type="Pfam" id="PF08282">
    <property type="entry name" value="Hydrolase_3"/>
    <property type="match status" value="1"/>
</dbReference>
<keyword evidence="11" id="KW-0808">Transferase</keyword>
<dbReference type="EC" id="2.7.7.43" evidence="7"/>
<reference evidence="11 12" key="1">
    <citation type="submission" date="2020-02" db="EMBL/GenBank/DDBJ databases">
        <authorList>
            <person name="Chen W.-M."/>
        </authorList>
    </citation>
    <scope>NUCLEOTIDE SEQUENCE [LARGE SCALE GENOMIC DNA]</scope>
    <source>
        <strain evidence="11 12">KDG-16</strain>
    </source>
</reference>
<dbReference type="NCBIfam" id="TIGR01670">
    <property type="entry name" value="KdsC-phosphatas"/>
    <property type="match status" value="1"/>
</dbReference>
<dbReference type="InterPro" id="IPR010023">
    <property type="entry name" value="KdsC_fam"/>
</dbReference>
<evidence type="ECO:0000256" key="1">
    <source>
        <dbReference type="ARBA" id="ARBA00001862"/>
    </source>
</evidence>
<evidence type="ECO:0000256" key="8">
    <source>
        <dbReference type="ARBA" id="ARBA00022723"/>
    </source>
</evidence>
<keyword evidence="11" id="KW-0548">Nucleotidyltransferase</keyword>
<dbReference type="Gene3D" id="3.40.50.1000">
    <property type="entry name" value="HAD superfamily/HAD-like"/>
    <property type="match status" value="1"/>
</dbReference>
<comment type="subunit">
    <text evidence="6">Homotetramer.</text>
</comment>
<evidence type="ECO:0000256" key="9">
    <source>
        <dbReference type="ARBA" id="ARBA00022801"/>
    </source>
</evidence>
<evidence type="ECO:0000256" key="5">
    <source>
        <dbReference type="ARBA" id="ARBA00010726"/>
    </source>
</evidence>
<dbReference type="SFLD" id="SFLDG01136">
    <property type="entry name" value="C1.6:_Phosphoserine_Phosphatas"/>
    <property type="match status" value="1"/>
</dbReference>
<organism evidence="11 12">
    <name type="scientific">Flavobacterium difficile</name>
    <dbReference type="NCBI Taxonomy" id="2709659"/>
    <lineage>
        <taxon>Bacteria</taxon>
        <taxon>Pseudomonadati</taxon>
        <taxon>Bacteroidota</taxon>
        <taxon>Flavobacteriia</taxon>
        <taxon>Flavobacteriales</taxon>
        <taxon>Flavobacteriaceae</taxon>
        <taxon>Flavobacterium</taxon>
    </lineage>
</organism>
<dbReference type="InterPro" id="IPR036412">
    <property type="entry name" value="HAD-like_sf"/>
</dbReference>
<keyword evidence="8" id="KW-0479">Metal-binding</keyword>
<accession>A0ABX0I3H2</accession>
<dbReference type="InterPro" id="IPR050793">
    <property type="entry name" value="CMP-NeuNAc_synthase"/>
</dbReference>
<keyword evidence="12" id="KW-1185">Reference proteome</keyword>
<dbReference type="Gene3D" id="3.90.550.10">
    <property type="entry name" value="Spore Coat Polysaccharide Biosynthesis Protein SpsA, Chain A"/>
    <property type="match status" value="1"/>
</dbReference>
<dbReference type="Pfam" id="PF02348">
    <property type="entry name" value="CTP_transf_3"/>
    <property type="match status" value="1"/>
</dbReference>
<keyword evidence="9" id="KW-0378">Hydrolase</keyword>
<sequence>MKKVAIIPLRKGSKGIPGKNKKKMLGRPLFSWVLGAAIFSDLDAVYVFTDDAEILAFIEKEYAWSPKVKGLLRAAENANDTASTESTMLEFAEKINYDFDMLCLLQATSPMTTTANINEAIAKMYVSDTVSVLSVVKTHRFTWNEDGTPQNYDVFNRPRRQDFNGLLMENGAIYLTTKEAFVSSKNRVSGKIGLIEMPEETLHEIDSLSDWTIIENLLANRQKQQKKQEPIKYLVLDVDGVFTDGCVYYGSEGELMKKFDMRDGMGLEILRQHSVEVVVITSENSELVAKRMQKLQIKHAFLGVKDKFSFLQNFINEQKTTWSHLAYVGDDVNDLAGLCTVGWSFAPNNATTVVKHNVDVVLNNNSANGAIREVCEWLMKYNSRYVNVK</sequence>
<dbReference type="SUPFAM" id="SSF56784">
    <property type="entry name" value="HAD-like"/>
    <property type="match status" value="1"/>
</dbReference>
<evidence type="ECO:0000256" key="4">
    <source>
        <dbReference type="ARBA" id="ARBA00005893"/>
    </source>
</evidence>
<evidence type="ECO:0000256" key="7">
    <source>
        <dbReference type="ARBA" id="ARBA00012491"/>
    </source>
</evidence>
<dbReference type="InterPro" id="IPR023214">
    <property type="entry name" value="HAD_sf"/>
</dbReference>
<comment type="similarity">
    <text evidence="4">Belongs to the KdsC family.</text>
</comment>
<proteinExistence type="inferred from homology"/>